<dbReference type="Proteomes" id="UP000028623">
    <property type="component" value="Unassembled WGS sequence"/>
</dbReference>
<dbReference type="OrthoDB" id="851130at2"/>
<name>A0A085BHW1_9FLAO</name>
<comment type="caution">
    <text evidence="1">The sequence shown here is derived from an EMBL/GenBank/DDBJ whole genome shotgun (WGS) entry which is preliminary data.</text>
</comment>
<evidence type="ECO:0000313" key="1">
    <source>
        <dbReference type="EMBL" id="KFC22056.1"/>
    </source>
</evidence>
<dbReference type="RefSeq" id="WP_034975403.1">
    <property type="nucleotide sequence ID" value="NZ_FOFI01000003.1"/>
</dbReference>
<dbReference type="AlphaFoldDB" id="A0A085BHW1"/>
<evidence type="ECO:0000313" key="2">
    <source>
        <dbReference type="Proteomes" id="UP000028623"/>
    </source>
</evidence>
<protein>
    <submittedName>
        <fullName evidence="1">Uncharacterized protein</fullName>
    </submittedName>
</protein>
<accession>A0A085BHW1</accession>
<dbReference type="EMBL" id="JPLY01000003">
    <property type="protein sequence ID" value="KFC22056.1"/>
    <property type="molecule type" value="Genomic_DNA"/>
</dbReference>
<reference evidence="1 2" key="1">
    <citation type="submission" date="2014-07" db="EMBL/GenBank/DDBJ databases">
        <title>Epilithonimonas lactis LMG 22401 Genome.</title>
        <authorList>
            <person name="Pipes S.E."/>
            <person name="Stropko S.J."/>
        </authorList>
    </citation>
    <scope>NUCLEOTIDE SEQUENCE [LARGE SCALE GENOMIC DNA]</scope>
    <source>
        <strain evidence="1 2">LMG 24401</strain>
    </source>
</reference>
<sequence>MLKFNFRFLFLIGFPLNIFGQTENINSGKYHPAKEIFESNYQKQEFARFPKNQIRIENDTVFLGEIKSIKFDEHSNETTKLFCVMVYLTHI</sequence>
<dbReference type="STRING" id="421072.SAMN04488097_2380"/>
<organism evidence="1 2">
    <name type="scientific">Epilithonimonas lactis</name>
    <dbReference type="NCBI Taxonomy" id="421072"/>
    <lineage>
        <taxon>Bacteria</taxon>
        <taxon>Pseudomonadati</taxon>
        <taxon>Bacteroidota</taxon>
        <taxon>Flavobacteriia</taxon>
        <taxon>Flavobacteriales</taxon>
        <taxon>Weeksellaceae</taxon>
        <taxon>Chryseobacterium group</taxon>
        <taxon>Epilithonimonas</taxon>
    </lineage>
</organism>
<keyword evidence="2" id="KW-1185">Reference proteome</keyword>
<proteinExistence type="predicted"/>
<gene>
    <name evidence="1" type="ORF">IO89_08830</name>
</gene>